<gene>
    <name evidence="1" type="ORF">CNEO_41916</name>
</gene>
<dbReference type="Proteomes" id="UP000789738">
    <property type="component" value="Unassembled WGS sequence"/>
</dbReference>
<comment type="caution">
    <text evidence="1">The sequence shown here is derived from an EMBL/GenBank/DDBJ whole genome shotgun (WGS) entry which is preliminary data.</text>
</comment>
<evidence type="ECO:0000313" key="1">
    <source>
        <dbReference type="EMBL" id="CAG9705496.1"/>
    </source>
</evidence>
<sequence>MSKEKWILDIQEYDNEVWFPEGFYPTKDIAKEYGYQIAEKESLERFRVGLCEDIPNFGIDVDQVIENIQEATYEEVGEVSEDYLDDVKKEDALELEKELNEVFYKWQEKHGYKHNFFKVISEEVIIL</sequence>
<dbReference type="AlphaFoldDB" id="A0AA86JZC7"/>
<name>A0AA86JZC7_9CLOT</name>
<organism evidence="1 2">
    <name type="scientific">Clostridium neonatale</name>
    <dbReference type="NCBI Taxonomy" id="137838"/>
    <lineage>
        <taxon>Bacteria</taxon>
        <taxon>Bacillati</taxon>
        <taxon>Bacillota</taxon>
        <taxon>Clostridia</taxon>
        <taxon>Eubacteriales</taxon>
        <taxon>Clostridiaceae</taxon>
        <taxon>Clostridium</taxon>
    </lineage>
</organism>
<evidence type="ECO:0000313" key="2">
    <source>
        <dbReference type="Proteomes" id="UP000789738"/>
    </source>
</evidence>
<accession>A0AA86JZC7</accession>
<reference evidence="1" key="1">
    <citation type="submission" date="2021-10" db="EMBL/GenBank/DDBJ databases">
        <authorList>
            <person name="Mesa V."/>
        </authorList>
    </citation>
    <scope>NUCLEOTIDE SEQUENCE</scope>
    <source>
        <strain evidence="1">CC3_PB</strain>
    </source>
</reference>
<proteinExistence type="predicted"/>
<protein>
    <submittedName>
        <fullName evidence="1">Uncharacterized protein</fullName>
    </submittedName>
</protein>
<dbReference type="RefSeq" id="WP_210887310.1">
    <property type="nucleotide sequence ID" value="NZ_CAKJVE010000004.1"/>
</dbReference>
<dbReference type="EMBL" id="CAKJVE010000004">
    <property type="protein sequence ID" value="CAG9705496.1"/>
    <property type="molecule type" value="Genomic_DNA"/>
</dbReference>